<evidence type="ECO:0008006" key="3">
    <source>
        <dbReference type="Google" id="ProtNLM"/>
    </source>
</evidence>
<dbReference type="RefSeq" id="WP_209663895.1">
    <property type="nucleotide sequence ID" value="NZ_JAGGMS010000001.1"/>
</dbReference>
<dbReference type="InterPro" id="IPR024520">
    <property type="entry name" value="DUF3558"/>
</dbReference>
<protein>
    <recommendedName>
        <fullName evidence="3">DUF3558 domain-containing protein</fullName>
    </recommendedName>
</protein>
<reference evidence="1 2" key="1">
    <citation type="submission" date="2021-03" db="EMBL/GenBank/DDBJ databases">
        <title>Sequencing the genomes of 1000 actinobacteria strains.</title>
        <authorList>
            <person name="Klenk H.-P."/>
        </authorList>
    </citation>
    <scope>NUCLEOTIDE SEQUENCE [LARGE SCALE GENOMIC DNA]</scope>
    <source>
        <strain evidence="1 2">DSM 45510</strain>
    </source>
</reference>
<keyword evidence="2" id="KW-1185">Reference proteome</keyword>
<name>A0ABS4PN72_9PSEU</name>
<evidence type="ECO:0000313" key="1">
    <source>
        <dbReference type="EMBL" id="MBP2180308.1"/>
    </source>
</evidence>
<gene>
    <name evidence="1" type="ORF">JOM49_001834</name>
</gene>
<comment type="caution">
    <text evidence="1">The sequence shown here is derived from an EMBL/GenBank/DDBJ whole genome shotgun (WGS) entry which is preliminary data.</text>
</comment>
<proteinExistence type="predicted"/>
<sequence length="208" mass="21722">MRRPTRGILCAVGLVLLLSGCEGDNVHGSPTVPTAGAIEPAPPASDVPGFGAPKVDSALDTSKVEATPCESLTDAQITDLLGTDTSETEENVTGPACRWNNRGEQNAFVAVHFPKVTDLGLTAIYQAKGGQYKFFQEMPAVRGFPAVAWSGTDETMTMGKCNVAVGTSDRTTVEASVRLSDKNVGTKDPCEAARGVLDLVIGNIQGGR</sequence>
<dbReference type="Pfam" id="PF12079">
    <property type="entry name" value="DUF3558"/>
    <property type="match status" value="1"/>
</dbReference>
<dbReference type="Proteomes" id="UP000741013">
    <property type="component" value="Unassembled WGS sequence"/>
</dbReference>
<dbReference type="PROSITE" id="PS51257">
    <property type="entry name" value="PROKAR_LIPOPROTEIN"/>
    <property type="match status" value="1"/>
</dbReference>
<organism evidence="1 2">
    <name type="scientific">Amycolatopsis magusensis</name>
    <dbReference type="NCBI Taxonomy" id="882444"/>
    <lineage>
        <taxon>Bacteria</taxon>
        <taxon>Bacillati</taxon>
        <taxon>Actinomycetota</taxon>
        <taxon>Actinomycetes</taxon>
        <taxon>Pseudonocardiales</taxon>
        <taxon>Pseudonocardiaceae</taxon>
        <taxon>Amycolatopsis</taxon>
    </lineage>
</organism>
<accession>A0ABS4PN72</accession>
<evidence type="ECO:0000313" key="2">
    <source>
        <dbReference type="Proteomes" id="UP000741013"/>
    </source>
</evidence>
<dbReference type="EMBL" id="JAGGMS010000001">
    <property type="protein sequence ID" value="MBP2180308.1"/>
    <property type="molecule type" value="Genomic_DNA"/>
</dbReference>